<reference evidence="6" key="1">
    <citation type="journal article" date="2014" name="Front. Microbiol.">
        <title>High frequency of phylogenetically diverse reductive dehalogenase-homologous genes in deep subseafloor sedimentary metagenomes.</title>
        <authorList>
            <person name="Kawai M."/>
            <person name="Futagami T."/>
            <person name="Toyoda A."/>
            <person name="Takaki Y."/>
            <person name="Nishi S."/>
            <person name="Hori S."/>
            <person name="Arai W."/>
            <person name="Tsubouchi T."/>
            <person name="Morono Y."/>
            <person name="Uchiyama I."/>
            <person name="Ito T."/>
            <person name="Fujiyama A."/>
            <person name="Inagaki F."/>
            <person name="Takami H."/>
        </authorList>
    </citation>
    <scope>NUCLEOTIDE SEQUENCE</scope>
    <source>
        <strain evidence="6">Expedition CK06-06</strain>
    </source>
</reference>
<evidence type="ECO:0000256" key="1">
    <source>
        <dbReference type="ARBA" id="ARBA00022741"/>
    </source>
</evidence>
<keyword evidence="3" id="KW-0347">Helicase</keyword>
<evidence type="ECO:0000256" key="4">
    <source>
        <dbReference type="ARBA" id="ARBA00022840"/>
    </source>
</evidence>
<dbReference type="GO" id="GO:0005524">
    <property type="term" value="F:ATP binding"/>
    <property type="evidence" value="ECO:0007669"/>
    <property type="project" value="UniProtKB-KW"/>
</dbReference>
<feature type="domain" description="UvrD-like helicase C-terminal" evidence="5">
    <location>
        <begin position="32"/>
        <end position="155"/>
    </location>
</feature>
<proteinExistence type="predicted"/>
<dbReference type="GO" id="GO:0043138">
    <property type="term" value="F:3'-5' DNA helicase activity"/>
    <property type="evidence" value="ECO:0007669"/>
    <property type="project" value="TreeGrafter"/>
</dbReference>
<dbReference type="Gene3D" id="3.30.160.800">
    <property type="match status" value="1"/>
</dbReference>
<dbReference type="InterPro" id="IPR027417">
    <property type="entry name" value="P-loop_NTPase"/>
</dbReference>
<dbReference type="GO" id="GO:0033202">
    <property type="term" value="C:DNA helicase complex"/>
    <property type="evidence" value="ECO:0007669"/>
    <property type="project" value="TreeGrafter"/>
</dbReference>
<comment type="caution">
    <text evidence="6">The sequence shown here is derived from an EMBL/GenBank/DDBJ whole genome shotgun (WGS) entry which is preliminary data.</text>
</comment>
<dbReference type="GO" id="GO:0003677">
    <property type="term" value="F:DNA binding"/>
    <property type="evidence" value="ECO:0007669"/>
    <property type="project" value="InterPro"/>
</dbReference>
<keyword evidence="1" id="KW-0547">Nucleotide-binding</keyword>
<name>X0ZJT8_9ZZZZ</name>
<dbReference type="AlphaFoldDB" id="X0ZJT8"/>
<dbReference type="InterPro" id="IPR014017">
    <property type="entry name" value="DNA_helicase_UvrD-like_C"/>
</dbReference>
<evidence type="ECO:0000256" key="3">
    <source>
        <dbReference type="ARBA" id="ARBA00022806"/>
    </source>
</evidence>
<gene>
    <name evidence="6" type="ORF">S01H4_10980</name>
</gene>
<dbReference type="Gene3D" id="1.10.486.10">
    <property type="entry name" value="PCRA, domain 4"/>
    <property type="match status" value="1"/>
</dbReference>
<organism evidence="6">
    <name type="scientific">marine sediment metagenome</name>
    <dbReference type="NCBI Taxonomy" id="412755"/>
    <lineage>
        <taxon>unclassified sequences</taxon>
        <taxon>metagenomes</taxon>
        <taxon>ecological metagenomes</taxon>
    </lineage>
</organism>
<dbReference type="Pfam" id="PF13361">
    <property type="entry name" value="UvrD_C"/>
    <property type="match status" value="1"/>
</dbReference>
<dbReference type="InterPro" id="IPR000212">
    <property type="entry name" value="DNA_helicase_UvrD/REP"/>
</dbReference>
<evidence type="ECO:0000259" key="5">
    <source>
        <dbReference type="Pfam" id="PF13361"/>
    </source>
</evidence>
<sequence>MMEQFRKASTGPVAAVMEKVFDESGMREALQSQKSAEGESKAGAVENVEELIKSAAEYDRLSEDQEESGLVDYLQQIALFSDTDTYDPAGGKVSLMTLHSAKGLEFDNVFIIGLEEGLLPHERSMDNEKELEEERRLFFVGATRARAGLQISMARYRTVRGQTLRTIPSRFLYDVDVAVEEVRDAEYEDNEDKDWPGSDEEKNENVAKFGIEQLVRHKKFGLGRVQKYLDIGSDSVVVVKFNTGQTKSLMVKYAKLEKVE</sequence>
<evidence type="ECO:0000313" key="6">
    <source>
        <dbReference type="EMBL" id="GAG69659.1"/>
    </source>
</evidence>
<dbReference type="GO" id="GO:0000725">
    <property type="term" value="P:recombinational repair"/>
    <property type="evidence" value="ECO:0007669"/>
    <property type="project" value="TreeGrafter"/>
</dbReference>
<keyword evidence="4" id="KW-0067">ATP-binding</keyword>
<protein>
    <recommendedName>
        <fullName evidence="5">UvrD-like helicase C-terminal domain-containing protein</fullName>
    </recommendedName>
</protein>
<dbReference type="EMBL" id="BART01004335">
    <property type="protein sequence ID" value="GAG69659.1"/>
    <property type="molecule type" value="Genomic_DNA"/>
</dbReference>
<dbReference type="GO" id="GO:0005829">
    <property type="term" value="C:cytosol"/>
    <property type="evidence" value="ECO:0007669"/>
    <property type="project" value="TreeGrafter"/>
</dbReference>
<dbReference type="PANTHER" id="PTHR11070">
    <property type="entry name" value="UVRD / RECB / PCRA DNA HELICASE FAMILY MEMBER"/>
    <property type="match status" value="1"/>
</dbReference>
<dbReference type="GO" id="GO:0016787">
    <property type="term" value="F:hydrolase activity"/>
    <property type="evidence" value="ECO:0007669"/>
    <property type="project" value="UniProtKB-KW"/>
</dbReference>
<dbReference type="PANTHER" id="PTHR11070:SF2">
    <property type="entry name" value="ATP-DEPENDENT DNA HELICASE SRS2"/>
    <property type="match status" value="1"/>
</dbReference>
<dbReference type="SUPFAM" id="SSF52540">
    <property type="entry name" value="P-loop containing nucleoside triphosphate hydrolases"/>
    <property type="match status" value="1"/>
</dbReference>
<keyword evidence="2" id="KW-0378">Hydrolase</keyword>
<evidence type="ECO:0000256" key="2">
    <source>
        <dbReference type="ARBA" id="ARBA00022801"/>
    </source>
</evidence>
<accession>X0ZJT8</accession>